<comment type="caution">
    <text evidence="4">The sequence shown here is derived from an EMBL/GenBank/DDBJ whole genome shotgun (WGS) entry which is preliminary data.</text>
</comment>
<feature type="transmembrane region" description="Helical" evidence="2">
    <location>
        <begin position="356"/>
        <end position="373"/>
    </location>
</feature>
<feature type="transmembrane region" description="Helical" evidence="2">
    <location>
        <begin position="164"/>
        <end position="188"/>
    </location>
</feature>
<feature type="domain" description="TRAP C4-dicarboxylate transport system permease DctM subunit" evidence="3">
    <location>
        <begin position="106"/>
        <end position="567"/>
    </location>
</feature>
<feature type="transmembrane region" description="Helical" evidence="2">
    <location>
        <begin position="64"/>
        <end position="86"/>
    </location>
</feature>
<keyword evidence="2" id="KW-1133">Transmembrane helix</keyword>
<dbReference type="GO" id="GO:0022857">
    <property type="term" value="F:transmembrane transporter activity"/>
    <property type="evidence" value="ECO:0007669"/>
    <property type="project" value="UniProtKB-UniRule"/>
</dbReference>
<dbReference type="EMBL" id="FNYY01000028">
    <property type="protein sequence ID" value="SEK09100.1"/>
    <property type="molecule type" value="Genomic_DNA"/>
</dbReference>
<keyword evidence="1" id="KW-0997">Cell inner membrane</keyword>
<evidence type="ECO:0000313" key="4">
    <source>
        <dbReference type="EMBL" id="SEK09100.1"/>
    </source>
</evidence>
<feature type="transmembrane region" description="Helical" evidence="2">
    <location>
        <begin position="607"/>
        <end position="640"/>
    </location>
</feature>
<proteinExistence type="predicted"/>
<feature type="transmembrane region" description="Helical" evidence="2">
    <location>
        <begin position="7"/>
        <end position="27"/>
    </location>
</feature>
<dbReference type="InterPro" id="IPR010656">
    <property type="entry name" value="DctM"/>
</dbReference>
<feature type="transmembrane region" description="Helical" evidence="2">
    <location>
        <begin position="425"/>
        <end position="443"/>
    </location>
</feature>
<dbReference type="GO" id="GO:0005886">
    <property type="term" value="C:plasma membrane"/>
    <property type="evidence" value="ECO:0007669"/>
    <property type="project" value="UniProtKB-SubCell"/>
</dbReference>
<evidence type="ECO:0000256" key="2">
    <source>
        <dbReference type="SAM" id="Phobius"/>
    </source>
</evidence>
<sequence length="655" mass="69829">MPTLSKKILDLVGTVVSVAMVMFQVWYIYRPSISPDEGANIHLAFGLFLVFWYALRRAGRWYDLAFLTVCLVVSLFVTGYMAVNYYTLLDRIGIASDLDLAVGALTIVVVLEATRRAFGWAIPGFAILMLLYAYFGPYMPGLLHHGGFSLTRLVASMTTYLTGVYSSILGMSATIVAIFMIFGGFLNASYASNFFVKLALRLTRNTRAGSAFASVGASALFGSINGSPVANATTTGIFTIPLMKRHGFSGPFAAATEAVASTGGTLMPPIMGVAAFLMASITGIPYIQIAAHAMVPSIVFFGAVAIAIFVYSRKHDLMPMKTRIAADPRSTMWIEGVTFFVPFALIITLMISRYPITSAALLGTVMLIALVVLREGVYRFLSFRPPLELIPGALETAQAEGADLPLRDGLGRQLLNGCIEGAHNAARIAVVCGTLGIVVHAFTMTGMAGRLVHNMSDVAGGNLLLTLVIVAGVSLLFGLGVPTVGSYVIVAVLGAPLLTELGVELLAAHMFILYFTMLSGLTPPVGATVLVTSQIAGAGYWKSAVACITIATPGFVIPFLYAYEPALLGFGDITTIIWKVTAVLGGVYAFTVAMQNFSFTRCRPVERIVMCIAAVLLFSTVLFGIWLAAVGALAVGAVLLMQRQRLRLVKSNPAF</sequence>
<evidence type="ECO:0000256" key="1">
    <source>
        <dbReference type="RuleBase" id="RU369079"/>
    </source>
</evidence>
<gene>
    <name evidence="4" type="ORF">SAMN04487940_12837</name>
</gene>
<keyword evidence="5" id="KW-1185">Reference proteome</keyword>
<feature type="transmembrane region" description="Helical" evidence="2">
    <location>
        <begin position="293"/>
        <end position="311"/>
    </location>
</feature>
<dbReference type="InterPro" id="IPR011853">
    <property type="entry name" value="TRAP_DctM-Dct_fused"/>
</dbReference>
<feature type="transmembrane region" description="Helical" evidence="2">
    <location>
        <begin position="463"/>
        <end position="493"/>
    </location>
</feature>
<evidence type="ECO:0000259" key="3">
    <source>
        <dbReference type="Pfam" id="PF06808"/>
    </source>
</evidence>
<dbReference type="PANTHER" id="PTHR43849:SF2">
    <property type="entry name" value="BLL3936 PROTEIN"/>
    <property type="match status" value="1"/>
</dbReference>
<dbReference type="GeneID" id="80820874"/>
<dbReference type="PANTHER" id="PTHR43849">
    <property type="entry name" value="BLL3936 PROTEIN"/>
    <property type="match status" value="1"/>
</dbReference>
<accession>A0A975WEV6</accession>
<feature type="transmembrane region" description="Helical" evidence="2">
    <location>
        <begin position="575"/>
        <end position="595"/>
    </location>
</feature>
<comment type="function">
    <text evidence="1">Part of the tripartite ATP-independent periplasmic (TRAP) transport system.</text>
</comment>
<keyword evidence="2" id="KW-0472">Membrane</keyword>
<dbReference type="NCBIfam" id="TIGR02123">
    <property type="entry name" value="TRAP_fused"/>
    <property type="match status" value="1"/>
</dbReference>
<evidence type="ECO:0000313" key="5">
    <source>
        <dbReference type="Proteomes" id="UP000182932"/>
    </source>
</evidence>
<keyword evidence="2" id="KW-0812">Transmembrane</keyword>
<protein>
    <submittedName>
        <fullName evidence="4">TRAP transporter, 4TM/12TM fusion protein</fullName>
    </submittedName>
</protein>
<feature type="transmembrane region" description="Helical" evidence="2">
    <location>
        <begin position="270"/>
        <end position="287"/>
    </location>
</feature>
<feature type="transmembrane region" description="Helical" evidence="2">
    <location>
        <begin position="332"/>
        <end position="350"/>
    </location>
</feature>
<feature type="transmembrane region" description="Helical" evidence="2">
    <location>
        <begin position="92"/>
        <end position="111"/>
    </location>
</feature>
<feature type="transmembrane region" description="Helical" evidence="2">
    <location>
        <begin position="543"/>
        <end position="563"/>
    </location>
</feature>
<dbReference type="RefSeq" id="WP_074839822.1">
    <property type="nucleotide sequence ID" value="NZ_FNYY01000028.1"/>
</dbReference>
<dbReference type="AlphaFoldDB" id="A0A975WEV6"/>
<dbReference type="Pfam" id="PF06808">
    <property type="entry name" value="DctM"/>
    <property type="match status" value="1"/>
</dbReference>
<comment type="subcellular location">
    <subcellularLocation>
        <location evidence="1">Cell inner membrane</location>
        <topology evidence="1">Multi-pass membrane protein</topology>
    </subcellularLocation>
</comment>
<organism evidence="4 5">
    <name type="scientific">Marinovum algicola</name>
    <dbReference type="NCBI Taxonomy" id="42444"/>
    <lineage>
        <taxon>Bacteria</taxon>
        <taxon>Pseudomonadati</taxon>
        <taxon>Pseudomonadota</taxon>
        <taxon>Alphaproteobacteria</taxon>
        <taxon>Rhodobacterales</taxon>
        <taxon>Roseobacteraceae</taxon>
        <taxon>Marinovum</taxon>
    </lineage>
</organism>
<reference evidence="4 5" key="1">
    <citation type="submission" date="2016-10" db="EMBL/GenBank/DDBJ databases">
        <authorList>
            <person name="Varghese N."/>
            <person name="Submissions S."/>
        </authorList>
    </citation>
    <scope>NUCLEOTIDE SEQUENCE [LARGE SCALE GENOMIC DNA]</scope>
    <source>
        <strain evidence="4 5">FF3</strain>
    </source>
</reference>
<feature type="transmembrane region" description="Helical" evidence="2">
    <location>
        <begin position="505"/>
        <end position="523"/>
    </location>
</feature>
<feature type="transmembrane region" description="Helical" evidence="2">
    <location>
        <begin position="118"/>
        <end position="135"/>
    </location>
</feature>
<dbReference type="Proteomes" id="UP000182932">
    <property type="component" value="Unassembled WGS sequence"/>
</dbReference>
<keyword evidence="1" id="KW-0813">Transport</keyword>
<name>A0A975WEV6_9RHOB</name>
<keyword evidence="1" id="KW-1003">Cell membrane</keyword>
<feature type="transmembrane region" description="Helical" evidence="2">
    <location>
        <begin position="39"/>
        <end position="55"/>
    </location>
</feature>